<dbReference type="AlphaFoldDB" id="H5TSB4"/>
<evidence type="ECO:0000256" key="1">
    <source>
        <dbReference type="ARBA" id="ARBA00004370"/>
    </source>
</evidence>
<keyword evidence="5" id="KW-1185">Reference proteome</keyword>
<evidence type="ECO:0000256" key="2">
    <source>
        <dbReference type="ARBA" id="ARBA00023136"/>
    </source>
</evidence>
<dbReference type="STRING" id="1108044.GOOTI_211_00260"/>
<comment type="subcellular location">
    <subcellularLocation>
        <location evidence="1">Membrane</location>
    </subcellularLocation>
</comment>
<gene>
    <name evidence="4" type="ORF">GOOTI_211_00260</name>
</gene>
<keyword evidence="2 3" id="KW-0472">Membrane</keyword>
<sequence>MIGQLAQRIWLRGARGVGQWSVRRARLVSGAVALLVVAVAGACGYLMYLNHQDGVDSQMRTEALAAGTRDVPALLSYQAKNIDKDFEDKYSKVTGSFRAQFEELSKNTIIPAAKEQDLTTKAQVATAGVTARDGDSVTLLLFVNQSTTTKDEPGARLDGSRVQVVMTKVDDGWKVAGLTPV</sequence>
<comment type="caution">
    <text evidence="4">The sequence shown here is derived from an EMBL/GenBank/DDBJ whole genome shotgun (WGS) entry which is preliminary data.</text>
</comment>
<evidence type="ECO:0000256" key="3">
    <source>
        <dbReference type="SAM" id="Phobius"/>
    </source>
</evidence>
<evidence type="ECO:0000313" key="4">
    <source>
        <dbReference type="EMBL" id="GAB36372.1"/>
    </source>
</evidence>
<dbReference type="PANTHER" id="PTHR37042">
    <property type="entry name" value="OUTER MEMBRANE PROTEIN RV1973"/>
    <property type="match status" value="1"/>
</dbReference>
<feature type="transmembrane region" description="Helical" evidence="3">
    <location>
        <begin position="27"/>
        <end position="48"/>
    </location>
</feature>
<dbReference type="GO" id="GO:0016020">
    <property type="term" value="C:membrane"/>
    <property type="evidence" value="ECO:0007669"/>
    <property type="project" value="UniProtKB-SubCell"/>
</dbReference>
<reference evidence="4" key="1">
    <citation type="submission" date="2012-02" db="EMBL/GenBank/DDBJ databases">
        <title>Whole genome shotgun sequence of Gordonia otitidis NBRC 100426.</title>
        <authorList>
            <person name="Yoshida I."/>
            <person name="Hosoyama A."/>
            <person name="Tsuchikane K."/>
            <person name="Katsumata H."/>
            <person name="Yamazaki S."/>
            <person name="Fujita N."/>
        </authorList>
    </citation>
    <scope>NUCLEOTIDE SEQUENCE [LARGE SCALE GENOMIC DNA]</scope>
    <source>
        <strain evidence="4">NBRC 100426</strain>
    </source>
</reference>
<accession>H5TSB4</accession>
<keyword evidence="3" id="KW-0812">Transmembrane</keyword>
<keyword evidence="3" id="KW-1133">Transmembrane helix</keyword>
<organism evidence="4 5">
    <name type="scientific">Gordonia otitidis (strain DSM 44809 / CCUG 52243 / JCM 12355 / NBRC 100426 / IFM 10032)</name>
    <dbReference type="NCBI Taxonomy" id="1108044"/>
    <lineage>
        <taxon>Bacteria</taxon>
        <taxon>Bacillati</taxon>
        <taxon>Actinomycetota</taxon>
        <taxon>Actinomycetes</taxon>
        <taxon>Mycobacteriales</taxon>
        <taxon>Gordoniaceae</taxon>
        <taxon>Gordonia</taxon>
    </lineage>
</organism>
<dbReference type="Proteomes" id="UP000005038">
    <property type="component" value="Unassembled WGS sequence"/>
</dbReference>
<proteinExistence type="predicted"/>
<evidence type="ECO:0000313" key="5">
    <source>
        <dbReference type="Proteomes" id="UP000005038"/>
    </source>
</evidence>
<dbReference type="PANTHER" id="PTHR37042:SF4">
    <property type="entry name" value="OUTER MEMBRANE PROTEIN RV1973"/>
    <property type="match status" value="1"/>
</dbReference>
<protein>
    <recommendedName>
        <fullName evidence="6">Mce-associated membrane protein</fullName>
    </recommendedName>
</protein>
<dbReference type="EMBL" id="BAFB01000211">
    <property type="protein sequence ID" value="GAB36372.1"/>
    <property type="molecule type" value="Genomic_DNA"/>
</dbReference>
<name>H5TSB4_GORO1</name>
<evidence type="ECO:0008006" key="6">
    <source>
        <dbReference type="Google" id="ProtNLM"/>
    </source>
</evidence>